<dbReference type="AlphaFoldDB" id="A0A101LXK2"/>
<gene>
    <name evidence="1" type="ORF">ABT39_MTgene6198</name>
</gene>
<sequence>MSCFQSPFLLPLEDSYSWRALAYSSWDSALAAVSNILIWCDHQCGNGQSSYYNPFTHVQWKKSSSCSLFPPSRPYWNLHAGLTTSNHLVAPFSCHFQCIGLVCMPHLESLALILELPCLCDCEDYPGTL</sequence>
<comment type="caution">
    <text evidence="1">The sequence shown here is derived from an EMBL/GenBank/DDBJ whole genome shotgun (WGS) entry which is preliminary data.</text>
</comment>
<keyword evidence="1" id="KW-0496">Mitochondrion</keyword>
<evidence type="ECO:0000313" key="1">
    <source>
        <dbReference type="EMBL" id="KUM47192.1"/>
    </source>
</evidence>
<protein>
    <submittedName>
        <fullName evidence="1">Uncharacterized protein</fullName>
    </submittedName>
</protein>
<organism evidence="1">
    <name type="scientific">Picea glauca</name>
    <name type="common">White spruce</name>
    <name type="synonym">Pinus glauca</name>
    <dbReference type="NCBI Taxonomy" id="3330"/>
    <lineage>
        <taxon>Eukaryota</taxon>
        <taxon>Viridiplantae</taxon>
        <taxon>Streptophyta</taxon>
        <taxon>Embryophyta</taxon>
        <taxon>Tracheophyta</taxon>
        <taxon>Spermatophyta</taxon>
        <taxon>Pinopsida</taxon>
        <taxon>Pinidae</taxon>
        <taxon>Conifers I</taxon>
        <taxon>Pinales</taxon>
        <taxon>Pinaceae</taxon>
        <taxon>Picea</taxon>
    </lineage>
</organism>
<dbReference type="EMBL" id="LKAM01000008">
    <property type="protein sequence ID" value="KUM47192.1"/>
    <property type="molecule type" value="Genomic_DNA"/>
</dbReference>
<name>A0A101LXK2_PICGL</name>
<geneLocation type="mitochondrion" evidence="1"/>
<proteinExistence type="predicted"/>
<reference evidence="1" key="1">
    <citation type="journal article" date="2015" name="Genome Biol. Evol.">
        <title>Organellar Genomes of White Spruce (Picea glauca): Assembly and Annotation.</title>
        <authorList>
            <person name="Jackman S.D."/>
            <person name="Warren R.L."/>
            <person name="Gibb E.A."/>
            <person name="Vandervalk B.P."/>
            <person name="Mohamadi H."/>
            <person name="Chu J."/>
            <person name="Raymond A."/>
            <person name="Pleasance S."/>
            <person name="Coope R."/>
            <person name="Wildung M.R."/>
            <person name="Ritland C.E."/>
            <person name="Bousquet J."/>
            <person name="Jones S.J."/>
            <person name="Bohlmann J."/>
            <person name="Birol I."/>
        </authorList>
    </citation>
    <scope>NUCLEOTIDE SEQUENCE [LARGE SCALE GENOMIC DNA]</scope>
    <source>
        <tissue evidence="1">Flushing bud</tissue>
    </source>
</reference>
<accession>A0A101LXK2</accession>